<evidence type="ECO:0000313" key="3">
    <source>
        <dbReference type="Proteomes" id="UP000235145"/>
    </source>
</evidence>
<dbReference type="EMBL" id="NBSK02000002">
    <property type="protein sequence ID" value="KAJ0222044.1"/>
    <property type="molecule type" value="Genomic_DNA"/>
</dbReference>
<organism evidence="2 3">
    <name type="scientific">Lactuca sativa</name>
    <name type="common">Garden lettuce</name>
    <dbReference type="NCBI Taxonomy" id="4236"/>
    <lineage>
        <taxon>Eukaryota</taxon>
        <taxon>Viridiplantae</taxon>
        <taxon>Streptophyta</taxon>
        <taxon>Embryophyta</taxon>
        <taxon>Tracheophyta</taxon>
        <taxon>Spermatophyta</taxon>
        <taxon>Magnoliopsida</taxon>
        <taxon>eudicotyledons</taxon>
        <taxon>Gunneridae</taxon>
        <taxon>Pentapetalae</taxon>
        <taxon>asterids</taxon>
        <taxon>campanulids</taxon>
        <taxon>Asterales</taxon>
        <taxon>Asteraceae</taxon>
        <taxon>Cichorioideae</taxon>
        <taxon>Cichorieae</taxon>
        <taxon>Lactucinae</taxon>
        <taxon>Lactuca</taxon>
    </lineage>
</organism>
<gene>
    <name evidence="2" type="ORF">LSAT_V11C200051680</name>
</gene>
<sequence>MEEQVENDTKQIVDVDAIDVEEPRNLFPSPPSFNISHDDDFDLTIVHETPRNDDNALVHEYEPPIVKETPIKNSYPATLESISESTIIQSKFPTRSFSSPCSTSASECMNTTTPKKQQIPQNNSPLDSSVNSHFHKRRKSSAFASVKMSQFDSPKPKPTFPVKETKKDLKISCSLCKNPLGLVENDYSVPCSSMSLSKMHLVSSWKGREKGGTSVAVVVSDIGCVDGRIWKRNGEEGIWSKEDGCVFNTAFCPFCSDQDNCLGLHVVATDSSNVQLLNKVLFYSDRLDIQHIHTSTTNKEESPSIVTSLSKSVLQNPFEKFAYTSPQTNSIGWRTTKSKMRLPKKVLASTTKY</sequence>
<dbReference type="AlphaFoldDB" id="A0A9R1WE31"/>
<accession>A0A9R1WE31</accession>
<reference evidence="2 3" key="1">
    <citation type="journal article" date="2017" name="Nat. Commun.">
        <title>Genome assembly with in vitro proximity ligation data and whole-genome triplication in lettuce.</title>
        <authorList>
            <person name="Reyes-Chin-Wo S."/>
            <person name="Wang Z."/>
            <person name="Yang X."/>
            <person name="Kozik A."/>
            <person name="Arikit S."/>
            <person name="Song C."/>
            <person name="Xia L."/>
            <person name="Froenicke L."/>
            <person name="Lavelle D.O."/>
            <person name="Truco M.J."/>
            <person name="Xia R."/>
            <person name="Zhu S."/>
            <person name="Xu C."/>
            <person name="Xu H."/>
            <person name="Xu X."/>
            <person name="Cox K."/>
            <person name="Korf I."/>
            <person name="Meyers B.C."/>
            <person name="Michelmore R.W."/>
        </authorList>
    </citation>
    <scope>NUCLEOTIDE SEQUENCE [LARGE SCALE GENOMIC DNA]</scope>
    <source>
        <strain evidence="3">cv. Salinas</strain>
        <tissue evidence="2">Seedlings</tissue>
    </source>
</reference>
<evidence type="ECO:0000256" key="1">
    <source>
        <dbReference type="SAM" id="MobiDB-lite"/>
    </source>
</evidence>
<protein>
    <submittedName>
        <fullName evidence="2">Uncharacterized protein</fullName>
    </submittedName>
</protein>
<evidence type="ECO:0000313" key="2">
    <source>
        <dbReference type="EMBL" id="KAJ0222044.1"/>
    </source>
</evidence>
<dbReference type="Proteomes" id="UP000235145">
    <property type="component" value="Unassembled WGS sequence"/>
</dbReference>
<keyword evidence="3" id="KW-1185">Reference proteome</keyword>
<feature type="region of interest" description="Disordered" evidence="1">
    <location>
        <begin position="103"/>
        <end position="131"/>
    </location>
</feature>
<name>A0A9R1WE31_LACSA</name>
<proteinExistence type="predicted"/>
<comment type="caution">
    <text evidence="2">The sequence shown here is derived from an EMBL/GenBank/DDBJ whole genome shotgun (WGS) entry which is preliminary data.</text>
</comment>